<proteinExistence type="predicted"/>
<feature type="transmembrane region" description="Helical" evidence="1">
    <location>
        <begin position="51"/>
        <end position="69"/>
    </location>
</feature>
<reference evidence="2 3" key="1">
    <citation type="journal article" date="2019" name="Int. J. Syst. Evol. Microbiol.">
        <title>The Global Catalogue of Microorganisms (GCM) 10K type strain sequencing project: providing services to taxonomists for standard genome sequencing and annotation.</title>
        <authorList>
            <consortium name="The Broad Institute Genomics Platform"/>
            <consortium name="The Broad Institute Genome Sequencing Center for Infectious Disease"/>
            <person name="Wu L."/>
            <person name="Ma J."/>
        </authorList>
    </citation>
    <scope>NUCLEOTIDE SEQUENCE [LARGE SCALE GENOMIC DNA]</scope>
    <source>
        <strain evidence="2 3">JCM 15577</strain>
    </source>
</reference>
<sequence length="169" mass="17385">MHVGATGTAAVGACCLVPEVRRSWRELLLTALMAVAMLDQLTGIIGIPVVFWAALTVGAVLALSARRSIRHEPGHVRAMHALLGVGAILMAALMVVGGASGHDAAVAHQHGASLVAIVLVLAVASVAHVTGSLVLATRHSSGLPRRVHEASMALSMLMMVASAVVMVWE</sequence>
<feature type="transmembrane region" description="Helical" evidence="1">
    <location>
        <begin position="112"/>
        <end position="135"/>
    </location>
</feature>
<evidence type="ECO:0000313" key="3">
    <source>
        <dbReference type="Proteomes" id="UP001501690"/>
    </source>
</evidence>
<evidence type="ECO:0008006" key="4">
    <source>
        <dbReference type="Google" id="ProtNLM"/>
    </source>
</evidence>
<accession>A0ABN2HH60</accession>
<organism evidence="2 3">
    <name type="scientific">Microbacterium sediminicola</name>
    <dbReference type="NCBI Taxonomy" id="415210"/>
    <lineage>
        <taxon>Bacteria</taxon>
        <taxon>Bacillati</taxon>
        <taxon>Actinomycetota</taxon>
        <taxon>Actinomycetes</taxon>
        <taxon>Micrococcales</taxon>
        <taxon>Microbacteriaceae</taxon>
        <taxon>Microbacterium</taxon>
    </lineage>
</organism>
<evidence type="ECO:0000313" key="2">
    <source>
        <dbReference type="EMBL" id="GAA1687920.1"/>
    </source>
</evidence>
<dbReference type="Proteomes" id="UP001501690">
    <property type="component" value="Unassembled WGS sequence"/>
</dbReference>
<comment type="caution">
    <text evidence="2">The sequence shown here is derived from an EMBL/GenBank/DDBJ whole genome shotgun (WGS) entry which is preliminary data.</text>
</comment>
<dbReference type="EMBL" id="BAAAPL010000001">
    <property type="protein sequence ID" value="GAA1687920.1"/>
    <property type="molecule type" value="Genomic_DNA"/>
</dbReference>
<keyword evidence="1" id="KW-0812">Transmembrane</keyword>
<feature type="transmembrane region" description="Helical" evidence="1">
    <location>
        <begin position="81"/>
        <end position="100"/>
    </location>
</feature>
<evidence type="ECO:0000256" key="1">
    <source>
        <dbReference type="SAM" id="Phobius"/>
    </source>
</evidence>
<feature type="transmembrane region" description="Helical" evidence="1">
    <location>
        <begin position="147"/>
        <end position="168"/>
    </location>
</feature>
<protein>
    <recommendedName>
        <fullName evidence="4">DUF5134 domain-containing protein</fullName>
    </recommendedName>
</protein>
<keyword evidence="1" id="KW-0472">Membrane</keyword>
<keyword evidence="1" id="KW-1133">Transmembrane helix</keyword>
<keyword evidence="3" id="KW-1185">Reference proteome</keyword>
<gene>
    <name evidence="2" type="ORF">GCM10009808_01120</name>
</gene>
<name>A0ABN2HH60_9MICO</name>